<reference evidence="2 3" key="1">
    <citation type="submission" date="2024-09" db="EMBL/GenBank/DDBJ databases">
        <title>Chromosome-scale assembly of Riccia fluitans.</title>
        <authorList>
            <person name="Paukszto L."/>
            <person name="Sawicki J."/>
            <person name="Karawczyk K."/>
            <person name="Piernik-Szablinska J."/>
            <person name="Szczecinska M."/>
            <person name="Mazdziarz M."/>
        </authorList>
    </citation>
    <scope>NUCLEOTIDE SEQUENCE [LARGE SCALE GENOMIC DNA]</scope>
    <source>
        <strain evidence="2">Rf_01</strain>
        <tissue evidence="2">Aerial parts of the thallus</tissue>
    </source>
</reference>
<organism evidence="2 3">
    <name type="scientific">Riccia fluitans</name>
    <dbReference type="NCBI Taxonomy" id="41844"/>
    <lineage>
        <taxon>Eukaryota</taxon>
        <taxon>Viridiplantae</taxon>
        <taxon>Streptophyta</taxon>
        <taxon>Embryophyta</taxon>
        <taxon>Marchantiophyta</taxon>
        <taxon>Marchantiopsida</taxon>
        <taxon>Marchantiidae</taxon>
        <taxon>Marchantiales</taxon>
        <taxon>Ricciaceae</taxon>
        <taxon>Riccia</taxon>
    </lineage>
</organism>
<name>A0ABD1YD45_9MARC</name>
<dbReference type="Gene3D" id="3.40.50.300">
    <property type="entry name" value="P-loop containing nucleotide triphosphate hydrolases"/>
    <property type="match status" value="1"/>
</dbReference>
<dbReference type="InterPro" id="IPR041679">
    <property type="entry name" value="DNA2/NAM7-like_C"/>
</dbReference>
<dbReference type="SUPFAM" id="SSF52540">
    <property type="entry name" value="P-loop containing nucleoside triphosphate hydrolases"/>
    <property type="match status" value="1"/>
</dbReference>
<keyword evidence="3" id="KW-1185">Reference proteome</keyword>
<dbReference type="InterPro" id="IPR011990">
    <property type="entry name" value="TPR-like_helical_dom_sf"/>
</dbReference>
<evidence type="ECO:0000313" key="2">
    <source>
        <dbReference type="EMBL" id="KAL2628683.1"/>
    </source>
</evidence>
<dbReference type="PANTHER" id="PTHR45181">
    <property type="entry name" value="HEAT SHOCK PROTEIN DNAJ WITH TETRATRICOPEPTIDE REPEAT-CONTAINING PROTEIN"/>
    <property type="match status" value="1"/>
</dbReference>
<dbReference type="Gene3D" id="1.10.287.110">
    <property type="entry name" value="DnaJ domain"/>
    <property type="match status" value="1"/>
</dbReference>
<dbReference type="InterPro" id="IPR013083">
    <property type="entry name" value="Znf_RING/FYVE/PHD"/>
</dbReference>
<protein>
    <recommendedName>
        <fullName evidence="1">J domain-containing protein</fullName>
    </recommendedName>
</protein>
<proteinExistence type="predicted"/>
<dbReference type="Pfam" id="PF00226">
    <property type="entry name" value="DnaJ"/>
    <property type="match status" value="1"/>
</dbReference>
<dbReference type="InterPro" id="IPR047187">
    <property type="entry name" value="SF1_C_Upf1"/>
</dbReference>
<evidence type="ECO:0000313" key="3">
    <source>
        <dbReference type="Proteomes" id="UP001605036"/>
    </source>
</evidence>
<gene>
    <name evidence="2" type="ORF">R1flu_013369</name>
</gene>
<dbReference type="Gene3D" id="1.25.40.10">
    <property type="entry name" value="Tetratricopeptide repeat domain"/>
    <property type="match status" value="2"/>
</dbReference>
<dbReference type="InterPro" id="IPR027417">
    <property type="entry name" value="P-loop_NTPase"/>
</dbReference>
<dbReference type="CDD" id="cd06008">
    <property type="entry name" value="NF-X1-zinc-finger"/>
    <property type="match status" value="1"/>
</dbReference>
<dbReference type="SUPFAM" id="SSF46565">
    <property type="entry name" value="Chaperone J-domain"/>
    <property type="match status" value="1"/>
</dbReference>
<dbReference type="PROSITE" id="PS50076">
    <property type="entry name" value="DNAJ_2"/>
    <property type="match status" value="1"/>
</dbReference>
<dbReference type="CDD" id="cd18808">
    <property type="entry name" value="SF1_C_Upf1"/>
    <property type="match status" value="1"/>
</dbReference>
<dbReference type="SMART" id="SM00271">
    <property type="entry name" value="DnaJ"/>
    <property type="match status" value="1"/>
</dbReference>
<dbReference type="PANTHER" id="PTHR45181:SF4">
    <property type="entry name" value="HEAT SHOCK PROTEIN DNAJ WITH TETRATRICOPEPTIDE REPEAT-CONTAINING PROTEIN"/>
    <property type="match status" value="1"/>
</dbReference>
<dbReference type="Gene3D" id="3.30.40.10">
    <property type="entry name" value="Zinc/RING finger domain, C3HC4 (zinc finger)"/>
    <property type="match status" value="1"/>
</dbReference>
<dbReference type="SMART" id="SM00028">
    <property type="entry name" value="TPR"/>
    <property type="match status" value="3"/>
</dbReference>
<dbReference type="InterPro" id="IPR001623">
    <property type="entry name" value="DnaJ_domain"/>
</dbReference>
<accession>A0ABD1YD45</accession>
<evidence type="ECO:0000259" key="1">
    <source>
        <dbReference type="PROSITE" id="PS50076"/>
    </source>
</evidence>
<dbReference type="InterPro" id="IPR019734">
    <property type="entry name" value="TPR_rpt"/>
</dbReference>
<dbReference type="EMBL" id="JBHFFA010000004">
    <property type="protein sequence ID" value="KAL2628683.1"/>
    <property type="molecule type" value="Genomic_DNA"/>
</dbReference>
<dbReference type="AlphaFoldDB" id="A0ABD1YD45"/>
<dbReference type="Pfam" id="PF13087">
    <property type="entry name" value="AAA_12"/>
    <property type="match status" value="1"/>
</dbReference>
<dbReference type="InterPro" id="IPR036869">
    <property type="entry name" value="J_dom_sf"/>
</dbReference>
<feature type="domain" description="J" evidence="1">
    <location>
        <begin position="737"/>
        <end position="818"/>
    </location>
</feature>
<sequence length="820" mass="91441">MRPSFARLVKSLYPKFKDHESVKKYDNIKGINSNLLFFDHTAEENSTTVDGSKINTAEAKLVVELVLYLLKQDVYSSKNIVILTMYKGQLMEIRRILKERASASLSQKYLEHMNKMQENLTRVEDDDNSEEGEIVQEEATGNITNLLPRVSSVDDFQGEESDIIILSLVRSNDIQTNEGEGNIGFLKTSNRICVALTRAKKGMYIFGNATLLAKKSDLWNNVISTLQKDNALDTKLELCCQNHPDTKTVIRKAEDFRLVSDGGCSRPCEVQLECGHGCPRRCHLGYHDEVVCPHPCAKTYESCRHTCSQVYHGSSECPPCETLVFKTFPECGHSQEMECRTEPKSVESFALWSYDHFAVSSRSRILLLQGSMPENPLRMWTPMPRICDGNTLENITEISLAEFEETDRFYQLQDCSHLFEVSRLDTWMDSDDTEAEEEEGKTSTAVKIKECPLCKTPVWTSARYANVVKAKFAKMNGEWKVKQGQKELEEGRDPTRAFSLFMEALELNPVLMEAHLGAGQALIKSKSYAHGAVFLSFIVKKSSYASEVETVLKSTIAIDKVLGISKVVCPSPKEEVAVMAMVQLASAFIVLRDLSGAVKLCEVVLKSHPQNEDAMKLKEDASKRLKAEAAQAAGNGAFHVGKHAEAVDHYTAAMAHNGDSLSFYAVCLYNRARAFQVLGLIGDAIADFNWSIAIDPKSAQAIYGRATFSMLNIPNVQEARALLAEAEQQMKKSHSIDHHMLLGVKPGCTSTDIKKAYKKAALKHHPDKIGQFLPRSERGGGDGRLWKDIGESDEISQGAEHVFKLIGEAYATLSNSHRHV</sequence>
<dbReference type="SUPFAM" id="SSF48452">
    <property type="entry name" value="TPR-like"/>
    <property type="match status" value="2"/>
</dbReference>
<comment type="caution">
    <text evidence="2">The sequence shown here is derived from an EMBL/GenBank/DDBJ whole genome shotgun (WGS) entry which is preliminary data.</text>
</comment>
<dbReference type="Proteomes" id="UP001605036">
    <property type="component" value="Unassembled WGS sequence"/>
</dbReference>
<dbReference type="PRINTS" id="PR00625">
    <property type="entry name" value="JDOMAIN"/>
</dbReference>